<feature type="transmembrane region" description="Helical" evidence="1">
    <location>
        <begin position="12"/>
        <end position="38"/>
    </location>
</feature>
<comment type="caution">
    <text evidence="2">The sequence shown here is derived from an EMBL/GenBank/DDBJ whole genome shotgun (WGS) entry which is preliminary data.</text>
</comment>
<name>A0A9D3VM22_9ROSI</name>
<feature type="transmembrane region" description="Helical" evidence="1">
    <location>
        <begin position="59"/>
        <end position="82"/>
    </location>
</feature>
<keyword evidence="1" id="KW-0812">Transmembrane</keyword>
<evidence type="ECO:0000313" key="3">
    <source>
        <dbReference type="Proteomes" id="UP000828251"/>
    </source>
</evidence>
<dbReference type="EMBL" id="JAIQCV010000006">
    <property type="protein sequence ID" value="KAH1089582.1"/>
    <property type="molecule type" value="Genomic_DNA"/>
</dbReference>
<keyword evidence="1" id="KW-0472">Membrane</keyword>
<evidence type="ECO:0000313" key="2">
    <source>
        <dbReference type="EMBL" id="KAH1089582.1"/>
    </source>
</evidence>
<proteinExistence type="predicted"/>
<feature type="transmembrane region" description="Helical" evidence="1">
    <location>
        <begin position="88"/>
        <end position="106"/>
    </location>
</feature>
<organism evidence="2 3">
    <name type="scientific">Gossypium stocksii</name>
    <dbReference type="NCBI Taxonomy" id="47602"/>
    <lineage>
        <taxon>Eukaryota</taxon>
        <taxon>Viridiplantae</taxon>
        <taxon>Streptophyta</taxon>
        <taxon>Embryophyta</taxon>
        <taxon>Tracheophyta</taxon>
        <taxon>Spermatophyta</taxon>
        <taxon>Magnoliopsida</taxon>
        <taxon>eudicotyledons</taxon>
        <taxon>Gunneridae</taxon>
        <taxon>Pentapetalae</taxon>
        <taxon>rosids</taxon>
        <taxon>malvids</taxon>
        <taxon>Malvales</taxon>
        <taxon>Malvaceae</taxon>
        <taxon>Malvoideae</taxon>
        <taxon>Gossypium</taxon>
    </lineage>
</organism>
<protein>
    <submittedName>
        <fullName evidence="2">Uncharacterized protein</fullName>
    </submittedName>
</protein>
<keyword evidence="1" id="KW-1133">Transmembrane helix</keyword>
<sequence length="131" mass="15367">MLLGCRLDLKFMAVIALLAADYLFHIVAAVAVSLLQLFSGARCFNLFQTYRPNYHQWRLYRFTIIAAPKIASICCLFAPIFASRFLPIIQSNGYYLLAFFSFIKFFKYHSNNKFRVLRILFHQILDIFFFA</sequence>
<evidence type="ECO:0000256" key="1">
    <source>
        <dbReference type="SAM" id="Phobius"/>
    </source>
</evidence>
<dbReference type="Proteomes" id="UP000828251">
    <property type="component" value="Unassembled WGS sequence"/>
</dbReference>
<dbReference type="AlphaFoldDB" id="A0A9D3VM22"/>
<gene>
    <name evidence="2" type="ORF">J1N35_016839</name>
</gene>
<accession>A0A9D3VM22</accession>
<reference evidence="2 3" key="1">
    <citation type="journal article" date="2021" name="Plant Biotechnol. J.">
        <title>Multi-omics assisted identification of the key and species-specific regulatory components of drought-tolerant mechanisms in Gossypium stocksii.</title>
        <authorList>
            <person name="Yu D."/>
            <person name="Ke L."/>
            <person name="Zhang D."/>
            <person name="Wu Y."/>
            <person name="Sun Y."/>
            <person name="Mei J."/>
            <person name="Sun J."/>
            <person name="Sun Y."/>
        </authorList>
    </citation>
    <scope>NUCLEOTIDE SEQUENCE [LARGE SCALE GENOMIC DNA]</scope>
    <source>
        <strain evidence="3">cv. E1</strain>
        <tissue evidence="2">Leaf</tissue>
    </source>
</reference>
<keyword evidence="3" id="KW-1185">Reference proteome</keyword>